<dbReference type="OrthoDB" id="291128at2"/>
<proteinExistence type="predicted"/>
<keyword evidence="1" id="KW-1133">Transmembrane helix</keyword>
<organism evidence="2 3">
    <name type="scientific">Posidoniimonas polymericola</name>
    <dbReference type="NCBI Taxonomy" id="2528002"/>
    <lineage>
        <taxon>Bacteria</taxon>
        <taxon>Pseudomonadati</taxon>
        <taxon>Planctomycetota</taxon>
        <taxon>Planctomycetia</taxon>
        <taxon>Pirellulales</taxon>
        <taxon>Lacipirellulaceae</taxon>
        <taxon>Posidoniimonas</taxon>
    </lineage>
</organism>
<dbReference type="EMBL" id="SJPO01000001">
    <property type="protein sequence ID" value="TWT85805.1"/>
    <property type="molecule type" value="Genomic_DNA"/>
</dbReference>
<feature type="transmembrane region" description="Helical" evidence="1">
    <location>
        <begin position="177"/>
        <end position="200"/>
    </location>
</feature>
<reference evidence="2 3" key="1">
    <citation type="submission" date="2019-02" db="EMBL/GenBank/DDBJ databases">
        <title>Deep-cultivation of Planctomycetes and their phenomic and genomic characterization uncovers novel biology.</title>
        <authorList>
            <person name="Wiegand S."/>
            <person name="Jogler M."/>
            <person name="Boedeker C."/>
            <person name="Pinto D."/>
            <person name="Vollmers J."/>
            <person name="Rivas-Marin E."/>
            <person name="Kohn T."/>
            <person name="Peeters S.H."/>
            <person name="Heuer A."/>
            <person name="Rast P."/>
            <person name="Oberbeckmann S."/>
            <person name="Bunk B."/>
            <person name="Jeske O."/>
            <person name="Meyerdierks A."/>
            <person name="Storesund J.E."/>
            <person name="Kallscheuer N."/>
            <person name="Luecker S."/>
            <person name="Lage O.M."/>
            <person name="Pohl T."/>
            <person name="Merkel B.J."/>
            <person name="Hornburger P."/>
            <person name="Mueller R.-W."/>
            <person name="Bruemmer F."/>
            <person name="Labrenz M."/>
            <person name="Spormann A.M."/>
            <person name="Op Den Camp H."/>
            <person name="Overmann J."/>
            <person name="Amann R."/>
            <person name="Jetten M.S.M."/>
            <person name="Mascher T."/>
            <person name="Medema M.H."/>
            <person name="Devos D.P."/>
            <person name="Kaster A.-K."/>
            <person name="Ovreas L."/>
            <person name="Rohde M."/>
            <person name="Galperin M.Y."/>
            <person name="Jogler C."/>
        </authorList>
    </citation>
    <scope>NUCLEOTIDE SEQUENCE [LARGE SCALE GENOMIC DNA]</scope>
    <source>
        <strain evidence="2 3">Pla123a</strain>
    </source>
</reference>
<gene>
    <name evidence="2" type="ORF">Pla123a_06120</name>
</gene>
<evidence type="ECO:0000256" key="1">
    <source>
        <dbReference type="SAM" id="Phobius"/>
    </source>
</evidence>
<name>A0A5C5ZFB8_9BACT</name>
<feature type="transmembrane region" description="Helical" evidence="1">
    <location>
        <begin position="153"/>
        <end position="171"/>
    </location>
</feature>
<dbReference type="RefSeq" id="WP_146584038.1">
    <property type="nucleotide sequence ID" value="NZ_SJPO01000001.1"/>
</dbReference>
<dbReference type="AlphaFoldDB" id="A0A5C5ZFB8"/>
<keyword evidence="3" id="KW-1185">Reference proteome</keyword>
<evidence type="ECO:0000313" key="3">
    <source>
        <dbReference type="Proteomes" id="UP000318478"/>
    </source>
</evidence>
<accession>A0A5C5ZFB8</accession>
<keyword evidence="1" id="KW-0812">Transmembrane</keyword>
<keyword evidence="1" id="KW-0472">Membrane</keyword>
<dbReference type="Proteomes" id="UP000318478">
    <property type="component" value="Unassembled WGS sequence"/>
</dbReference>
<dbReference type="PROSITE" id="PS51257">
    <property type="entry name" value="PROKAR_LIPOPROTEIN"/>
    <property type="match status" value="1"/>
</dbReference>
<sequence length="218" mass="23444">MPRLLRALPLSLSGLSCLFWFTSWPWIPLMGALWGIEVVPEDFPNCVSARVQAGPIGVGCLSNQRNSTFFVAAGKDEFIGTCAGSAVWSERADGHFCGFSIPPYGFGHQPAGFGMALTPETFCWNCPYWLMATAWLAVHAKIAGGLRARSGDLLILTGFVAVALALIQLRIALVMTLLLNLSTLALLALLVVSAIGVLFLGKHAWWPLLIEGAVSLEE</sequence>
<evidence type="ECO:0000313" key="2">
    <source>
        <dbReference type="EMBL" id="TWT85805.1"/>
    </source>
</evidence>
<protein>
    <submittedName>
        <fullName evidence="2">Uncharacterized protein</fullName>
    </submittedName>
</protein>
<comment type="caution">
    <text evidence="2">The sequence shown here is derived from an EMBL/GenBank/DDBJ whole genome shotgun (WGS) entry which is preliminary data.</text>
</comment>